<evidence type="ECO:0000313" key="5">
    <source>
        <dbReference type="Proteomes" id="UP000824175"/>
    </source>
</evidence>
<protein>
    <submittedName>
        <fullName evidence="4">ATP-binding protein</fullName>
    </submittedName>
</protein>
<keyword evidence="1" id="KW-0418">Kinase</keyword>
<dbReference type="AlphaFoldDB" id="A0A9D1HMD0"/>
<proteinExistence type="predicted"/>
<keyword evidence="1" id="KW-0808">Transferase</keyword>
<dbReference type="CDD" id="cd00075">
    <property type="entry name" value="HATPase"/>
    <property type="match status" value="1"/>
</dbReference>
<feature type="domain" description="Histidine kinase" evidence="3">
    <location>
        <begin position="1"/>
        <end position="106"/>
    </location>
</feature>
<reference evidence="4" key="2">
    <citation type="journal article" date="2021" name="PeerJ">
        <title>Extensive microbial diversity within the chicken gut microbiome revealed by metagenomics and culture.</title>
        <authorList>
            <person name="Gilroy R."/>
            <person name="Ravi A."/>
            <person name="Getino M."/>
            <person name="Pursley I."/>
            <person name="Horton D.L."/>
            <person name="Alikhan N.F."/>
            <person name="Baker D."/>
            <person name="Gharbi K."/>
            <person name="Hall N."/>
            <person name="Watson M."/>
            <person name="Adriaenssens E.M."/>
            <person name="Foster-Nyarko E."/>
            <person name="Jarju S."/>
            <person name="Secka A."/>
            <person name="Antonio M."/>
            <person name="Oren A."/>
            <person name="Chaudhuri R.R."/>
            <person name="La Ragione R."/>
            <person name="Hildebrand F."/>
            <person name="Pallen M.J."/>
        </authorList>
    </citation>
    <scope>NUCLEOTIDE SEQUENCE</scope>
    <source>
        <strain evidence="4">CHK195-11698</strain>
    </source>
</reference>
<gene>
    <name evidence="4" type="ORF">IAD15_03935</name>
</gene>
<keyword evidence="4" id="KW-0547">Nucleotide-binding</keyword>
<dbReference type="PROSITE" id="PS50109">
    <property type="entry name" value="HIS_KIN"/>
    <property type="match status" value="1"/>
</dbReference>
<evidence type="ECO:0000256" key="2">
    <source>
        <dbReference type="ARBA" id="ARBA00023012"/>
    </source>
</evidence>
<dbReference type="EMBL" id="DVMJ01000030">
    <property type="protein sequence ID" value="HIU13200.1"/>
    <property type="molecule type" value="Genomic_DNA"/>
</dbReference>
<dbReference type="GO" id="GO:0005524">
    <property type="term" value="F:ATP binding"/>
    <property type="evidence" value="ECO:0007669"/>
    <property type="project" value="UniProtKB-KW"/>
</dbReference>
<dbReference type="Pfam" id="PF02518">
    <property type="entry name" value="HATPase_c"/>
    <property type="match status" value="1"/>
</dbReference>
<dbReference type="InterPro" id="IPR005467">
    <property type="entry name" value="His_kinase_dom"/>
</dbReference>
<dbReference type="SUPFAM" id="SSF55874">
    <property type="entry name" value="ATPase domain of HSP90 chaperone/DNA topoisomerase II/histidine kinase"/>
    <property type="match status" value="1"/>
</dbReference>
<reference evidence="4" key="1">
    <citation type="submission" date="2020-10" db="EMBL/GenBank/DDBJ databases">
        <authorList>
            <person name="Gilroy R."/>
        </authorList>
    </citation>
    <scope>NUCLEOTIDE SEQUENCE</scope>
    <source>
        <strain evidence="4">CHK195-11698</strain>
    </source>
</reference>
<dbReference type="GO" id="GO:0016301">
    <property type="term" value="F:kinase activity"/>
    <property type="evidence" value="ECO:0007669"/>
    <property type="project" value="UniProtKB-KW"/>
</dbReference>
<organism evidence="4 5">
    <name type="scientific">Candidatus Fimiplasma intestinipullorum</name>
    <dbReference type="NCBI Taxonomy" id="2840825"/>
    <lineage>
        <taxon>Bacteria</taxon>
        <taxon>Bacillati</taxon>
        <taxon>Bacillota</taxon>
        <taxon>Clostridia</taxon>
        <taxon>Eubacteriales</taxon>
        <taxon>Candidatus Fimiplasma</taxon>
    </lineage>
</organism>
<name>A0A9D1HMD0_9FIRM</name>
<comment type="caution">
    <text evidence="4">The sequence shown here is derived from an EMBL/GenBank/DDBJ whole genome shotgun (WGS) entry which is preliminary data.</text>
</comment>
<dbReference type="InterPro" id="IPR036890">
    <property type="entry name" value="HATPase_C_sf"/>
</dbReference>
<dbReference type="GO" id="GO:0000160">
    <property type="term" value="P:phosphorelay signal transduction system"/>
    <property type="evidence" value="ECO:0007669"/>
    <property type="project" value="UniProtKB-KW"/>
</dbReference>
<dbReference type="Proteomes" id="UP000824175">
    <property type="component" value="Unassembled WGS sequence"/>
</dbReference>
<evidence type="ECO:0000256" key="1">
    <source>
        <dbReference type="ARBA" id="ARBA00022777"/>
    </source>
</evidence>
<dbReference type="InterPro" id="IPR003594">
    <property type="entry name" value="HATPase_dom"/>
</dbReference>
<keyword evidence="4" id="KW-0067">ATP-binding</keyword>
<evidence type="ECO:0000259" key="3">
    <source>
        <dbReference type="PROSITE" id="PS50109"/>
    </source>
</evidence>
<evidence type="ECO:0000313" key="4">
    <source>
        <dbReference type="EMBL" id="HIU13200.1"/>
    </source>
</evidence>
<dbReference type="Gene3D" id="3.30.565.10">
    <property type="entry name" value="Histidine kinase-like ATPase, C-terminal domain"/>
    <property type="match status" value="1"/>
</dbReference>
<keyword evidence="2" id="KW-0902">Two-component regulatory system</keyword>
<sequence length="177" mass="19707">MEDLAMYLLDIANNAIRAMASLIEIVLINSEKRDLLLLSVKDNGEGMDDQMVEKVQDPFFTTRTTRKVGLGIPLFKQGALMANGSFKLESAPHQGTLIEASYQRSHLDTPPLGDIAESLVTIIQAGEAQTIRFHYEDDARVFDLDTDQVKEILEGVSILTPEVLLWLKTYIKEGIGQ</sequence>
<accession>A0A9D1HMD0</accession>